<dbReference type="Proteomes" id="UP000219338">
    <property type="component" value="Unassembled WGS sequence"/>
</dbReference>
<feature type="transmembrane region" description="Helical" evidence="2">
    <location>
        <begin position="296"/>
        <end position="321"/>
    </location>
</feature>
<keyword evidence="2" id="KW-0812">Transmembrane</keyword>
<name>A0A284RY94_ARMOS</name>
<keyword evidence="4" id="KW-1185">Reference proteome</keyword>
<dbReference type="OMA" id="PDENQYE"/>
<evidence type="ECO:0000313" key="3">
    <source>
        <dbReference type="EMBL" id="SJL13715.1"/>
    </source>
</evidence>
<protein>
    <submittedName>
        <fullName evidence="3">Uncharacterized protein</fullName>
    </submittedName>
</protein>
<dbReference type="OrthoDB" id="2947216at2759"/>
<feature type="region of interest" description="Disordered" evidence="1">
    <location>
        <begin position="269"/>
        <end position="291"/>
    </location>
</feature>
<keyword evidence="2" id="KW-0472">Membrane</keyword>
<dbReference type="AlphaFoldDB" id="A0A284RY94"/>
<keyword evidence="2" id="KW-1133">Transmembrane helix</keyword>
<evidence type="ECO:0000313" key="4">
    <source>
        <dbReference type="Proteomes" id="UP000219338"/>
    </source>
</evidence>
<accession>A0A284RY94</accession>
<gene>
    <name evidence="3" type="ORF">ARMOST_17163</name>
</gene>
<dbReference type="Gene3D" id="2.60.120.260">
    <property type="entry name" value="Galactose-binding domain-like"/>
    <property type="match status" value="2"/>
</dbReference>
<reference evidence="4" key="1">
    <citation type="journal article" date="2017" name="Nat. Ecol. Evol.">
        <title>Genome expansion and lineage-specific genetic innovations in the forest pathogenic fungi Armillaria.</title>
        <authorList>
            <person name="Sipos G."/>
            <person name="Prasanna A.N."/>
            <person name="Walter M.C."/>
            <person name="O'Connor E."/>
            <person name="Balint B."/>
            <person name="Krizsan K."/>
            <person name="Kiss B."/>
            <person name="Hess J."/>
            <person name="Varga T."/>
            <person name="Slot J."/>
            <person name="Riley R."/>
            <person name="Boka B."/>
            <person name="Rigling D."/>
            <person name="Barry K."/>
            <person name="Lee J."/>
            <person name="Mihaltcheva S."/>
            <person name="LaButti K."/>
            <person name="Lipzen A."/>
            <person name="Waldron R."/>
            <person name="Moloney N.M."/>
            <person name="Sperisen C."/>
            <person name="Kredics L."/>
            <person name="Vagvoelgyi C."/>
            <person name="Patrignani A."/>
            <person name="Fitzpatrick D."/>
            <person name="Nagy I."/>
            <person name="Doyle S."/>
            <person name="Anderson J.B."/>
            <person name="Grigoriev I.V."/>
            <person name="Gueldener U."/>
            <person name="Muensterkoetter M."/>
            <person name="Nagy L.G."/>
        </authorList>
    </citation>
    <scope>NUCLEOTIDE SEQUENCE [LARGE SCALE GENOMIC DNA]</scope>
    <source>
        <strain evidence="4">C18/9</strain>
    </source>
</reference>
<sequence>MSSVFLRLNDSDPLISYDGPWNAELSNYGNSHCLDAGEDGSISVAFSGTWIAFTGSAPDVPFKVSIDGEMPEDAPNPDENQYERWYQSPSLADGPHTVNLSGLANGTQLNYVLIEAGPSTPLANSSIVIDDSGSGEIQYSPGWEPRNNQSLDDGLYSPFGGGTTVSTTEGDTFSFEFAGTAVYVYGIHESVEGTVAVTFSVDGSTPSFVAPKEEPTLNYLYFTKDGLGPGAHTLVCNVTNVTGNQSFVLDYIVYNPSFESLSDKPYLYPQPQASASPPSSPSHHSKHKTSGSGIPAGAIAGVVAGVIVFFVVVVTLTVIWWRGRKQRRVTLSRSSSFGDATVASGGLSPPEPSIYDTEVRTPLVPNRFDPNLFVSNNVRSEKYASSRRQLSFSSRFRDFGGWGYSKRTSSYPEKF</sequence>
<dbReference type="EMBL" id="FUEG01000021">
    <property type="protein sequence ID" value="SJL13715.1"/>
    <property type="molecule type" value="Genomic_DNA"/>
</dbReference>
<organism evidence="3 4">
    <name type="scientific">Armillaria ostoyae</name>
    <name type="common">Armillaria root rot fungus</name>
    <dbReference type="NCBI Taxonomy" id="47428"/>
    <lineage>
        <taxon>Eukaryota</taxon>
        <taxon>Fungi</taxon>
        <taxon>Dikarya</taxon>
        <taxon>Basidiomycota</taxon>
        <taxon>Agaricomycotina</taxon>
        <taxon>Agaricomycetes</taxon>
        <taxon>Agaricomycetidae</taxon>
        <taxon>Agaricales</taxon>
        <taxon>Marasmiineae</taxon>
        <taxon>Physalacriaceae</taxon>
        <taxon>Armillaria</taxon>
    </lineage>
</organism>
<evidence type="ECO:0000256" key="2">
    <source>
        <dbReference type="SAM" id="Phobius"/>
    </source>
</evidence>
<proteinExistence type="predicted"/>
<dbReference type="STRING" id="47428.A0A284RY94"/>
<evidence type="ECO:0000256" key="1">
    <source>
        <dbReference type="SAM" id="MobiDB-lite"/>
    </source>
</evidence>